<gene>
    <name evidence="7" type="primary">cobQ</name>
    <name evidence="10" type="ORF">CKO13_04425</name>
</gene>
<dbReference type="HAMAP" id="MF_00028">
    <property type="entry name" value="CobQ"/>
    <property type="match status" value="1"/>
</dbReference>
<dbReference type="InterPro" id="IPR033949">
    <property type="entry name" value="CobQ_GATase1"/>
</dbReference>
<reference evidence="10 11" key="1">
    <citation type="journal article" date="2020" name="Microorganisms">
        <title>Osmotic Adaptation and Compatible Solute Biosynthesis of Phototrophic Bacteria as Revealed from Genome Analyses.</title>
        <authorList>
            <person name="Imhoff J.F."/>
            <person name="Rahn T."/>
            <person name="Kunzel S."/>
            <person name="Keller A."/>
            <person name="Neulinger S.C."/>
        </authorList>
    </citation>
    <scope>NUCLEOTIDE SEQUENCE [LARGE SCALE GENOMIC DNA]</scope>
    <source>
        <strain evidence="10 11">DSM 15116</strain>
    </source>
</reference>
<dbReference type="PANTHER" id="PTHR21343:SF1">
    <property type="entry name" value="COBYRIC ACID SYNTHASE"/>
    <property type="match status" value="1"/>
</dbReference>
<dbReference type="InterPro" id="IPR027417">
    <property type="entry name" value="P-loop_NTPase"/>
</dbReference>
<evidence type="ECO:0000259" key="8">
    <source>
        <dbReference type="Pfam" id="PF01656"/>
    </source>
</evidence>
<feature type="domain" description="CobQ/CobB/MinD/ParA nucleotide binding" evidence="8">
    <location>
        <begin position="2"/>
        <end position="225"/>
    </location>
</feature>
<dbReference type="CDD" id="cd01750">
    <property type="entry name" value="GATase1_CobQ"/>
    <property type="match status" value="1"/>
</dbReference>
<dbReference type="Gene3D" id="3.40.50.300">
    <property type="entry name" value="P-loop containing nucleotide triphosphate hydrolases"/>
    <property type="match status" value="1"/>
</dbReference>
<feature type="domain" description="CobB/CobQ-like glutamine amidotransferase" evidence="9">
    <location>
        <begin position="247"/>
        <end position="422"/>
    </location>
</feature>
<organism evidence="10 11">
    <name type="scientific">Halorhodospira neutriphila</name>
    <dbReference type="NCBI Taxonomy" id="168379"/>
    <lineage>
        <taxon>Bacteria</taxon>
        <taxon>Pseudomonadati</taxon>
        <taxon>Pseudomonadota</taxon>
        <taxon>Gammaproteobacteria</taxon>
        <taxon>Chromatiales</taxon>
        <taxon>Ectothiorhodospiraceae</taxon>
        <taxon>Halorhodospira</taxon>
    </lineage>
</organism>
<accession>A0ABS1E5Q5</accession>
<dbReference type="InterPro" id="IPR002586">
    <property type="entry name" value="CobQ/CobB/MinD/ParA_Nub-bd_dom"/>
</dbReference>
<comment type="similarity">
    <text evidence="2 7">Belongs to the CobB/CobQ family. CobQ subfamily.</text>
</comment>
<dbReference type="PANTHER" id="PTHR21343">
    <property type="entry name" value="DETHIOBIOTIN SYNTHETASE"/>
    <property type="match status" value="1"/>
</dbReference>
<dbReference type="PROSITE" id="PS51274">
    <property type="entry name" value="GATASE_COBBQ"/>
    <property type="match status" value="1"/>
</dbReference>
<proteinExistence type="inferred from homology"/>
<dbReference type="Proteomes" id="UP000738126">
    <property type="component" value="Unassembled WGS sequence"/>
</dbReference>
<evidence type="ECO:0000256" key="3">
    <source>
        <dbReference type="ARBA" id="ARBA00019833"/>
    </source>
</evidence>
<evidence type="ECO:0000313" key="11">
    <source>
        <dbReference type="Proteomes" id="UP000738126"/>
    </source>
</evidence>
<evidence type="ECO:0000256" key="7">
    <source>
        <dbReference type="HAMAP-Rule" id="MF_00028"/>
    </source>
</evidence>
<dbReference type="NCBIfam" id="TIGR00313">
    <property type="entry name" value="cobQ"/>
    <property type="match status" value="1"/>
</dbReference>
<comment type="caution">
    <text evidence="10">The sequence shown here is derived from an EMBL/GenBank/DDBJ whole genome shotgun (WGS) entry which is preliminary data.</text>
</comment>
<dbReference type="InterPro" id="IPR004459">
    <property type="entry name" value="CobQ_synth"/>
</dbReference>
<keyword evidence="11" id="KW-1185">Reference proteome</keyword>
<dbReference type="Pfam" id="PF01656">
    <property type="entry name" value="CbiA"/>
    <property type="match status" value="1"/>
</dbReference>
<comment type="pathway">
    <text evidence="1 7">Cofactor biosynthesis; adenosylcobalamin biosynthesis.</text>
</comment>
<dbReference type="InterPro" id="IPR029062">
    <property type="entry name" value="Class_I_gatase-like"/>
</dbReference>
<dbReference type="SUPFAM" id="SSF52317">
    <property type="entry name" value="Class I glutamine amidotransferase-like"/>
    <property type="match status" value="1"/>
</dbReference>
<sequence>MLQGTCSGAGKTALVAGLCRLLARRGVRVAPFKPQNMSNNAAVTADGGEIGRGQWLQAVAAGLEAHTDMNPVLLKPEADRTAQVVVQGQVTGRLEARAFREARQPLLAPALASFERLRAGYDAVLVEGAGSPAEPNLRAGDIANMGFAEAADVPVWVVGDIDRGGVFASLLGTLEWLEPGDRARVEALLINRFRGSPELLGEAPAQLEARGGVPVAGVVPAVAGLHLPEEDAPYRMAGPRGAGGALQVAAVAYPRLSNHDDLDALEAEPGVHVRLARRPAELDGADLVVLPGSKHVRSDLAWLREAGMAEALLRHVRYGGRVIGLCGGLQMLGEAIEDPEGVEGGGSAAGLGLLPVHTRLAPSKRLAEVEATARWPAPAAVHGYEIHHGVTGGDPALFPFVARSADGRVLGSYLHRLFDSGPFRRALLLELFGLEGEGGDERARIRAELDRLADALEAALAPGWLARLIP</sequence>
<dbReference type="EMBL" id="NRSH01000033">
    <property type="protein sequence ID" value="MBK1726283.1"/>
    <property type="molecule type" value="Genomic_DNA"/>
</dbReference>
<feature type="active site" description="Nucleophile" evidence="7">
    <location>
        <position position="326"/>
    </location>
</feature>
<evidence type="ECO:0000259" key="9">
    <source>
        <dbReference type="Pfam" id="PF07685"/>
    </source>
</evidence>
<name>A0ABS1E5Q5_9GAMM</name>
<dbReference type="Gene3D" id="3.40.50.880">
    <property type="match status" value="1"/>
</dbReference>
<dbReference type="SUPFAM" id="SSF52540">
    <property type="entry name" value="P-loop containing nucleoside triphosphate hydrolases"/>
    <property type="match status" value="1"/>
</dbReference>
<comment type="function">
    <text evidence="6 7">Catalyzes amidations at positions B, D, E, and G on adenosylcobyrinic A,C-diamide. NH(2) groups are provided by glutamine, and one molecule of ATP is hydrogenolyzed for each amidation.</text>
</comment>
<keyword evidence="4 7" id="KW-0169">Cobalamin biosynthesis</keyword>
<evidence type="ECO:0000256" key="1">
    <source>
        <dbReference type="ARBA" id="ARBA00004953"/>
    </source>
</evidence>
<evidence type="ECO:0000256" key="4">
    <source>
        <dbReference type="ARBA" id="ARBA00022573"/>
    </source>
</evidence>
<dbReference type="Pfam" id="PF07685">
    <property type="entry name" value="GATase_3"/>
    <property type="match status" value="1"/>
</dbReference>
<evidence type="ECO:0000256" key="2">
    <source>
        <dbReference type="ARBA" id="ARBA00006205"/>
    </source>
</evidence>
<feature type="active site" evidence="7">
    <location>
        <position position="415"/>
    </location>
</feature>
<dbReference type="NCBIfam" id="NF001989">
    <property type="entry name" value="PRK00784.1"/>
    <property type="match status" value="1"/>
</dbReference>
<evidence type="ECO:0000313" key="10">
    <source>
        <dbReference type="EMBL" id="MBK1726283.1"/>
    </source>
</evidence>
<keyword evidence="5 7" id="KW-0315">Glutamine amidotransferase</keyword>
<dbReference type="InterPro" id="IPR011698">
    <property type="entry name" value="GATase_3"/>
</dbReference>
<protein>
    <recommendedName>
        <fullName evidence="3 7">Cobyric acid synthase</fullName>
    </recommendedName>
</protein>
<evidence type="ECO:0000256" key="5">
    <source>
        <dbReference type="ARBA" id="ARBA00022962"/>
    </source>
</evidence>
<evidence type="ECO:0000256" key="6">
    <source>
        <dbReference type="ARBA" id="ARBA00025166"/>
    </source>
</evidence>